<dbReference type="InterPro" id="IPR036421">
    <property type="entry name" value="Fe_dep_repressor_sf"/>
</dbReference>
<dbReference type="SUPFAM" id="SSF47979">
    <property type="entry name" value="Iron-dependent repressor protein, dimerization domain"/>
    <property type="match status" value="1"/>
</dbReference>
<organism evidence="9">
    <name type="scientific">Methanobacterium formicicum</name>
    <dbReference type="NCBI Taxonomy" id="2162"/>
    <lineage>
        <taxon>Archaea</taxon>
        <taxon>Methanobacteriati</taxon>
        <taxon>Methanobacteriota</taxon>
        <taxon>Methanomada group</taxon>
        <taxon>Methanobacteria</taxon>
        <taxon>Methanobacteriales</taxon>
        <taxon>Methanobacteriaceae</taxon>
        <taxon>Methanobacterium</taxon>
    </lineage>
</organism>
<name>A0A090JXI3_METFO</name>
<dbReference type="GO" id="GO:0003677">
    <property type="term" value="F:DNA binding"/>
    <property type="evidence" value="ECO:0007669"/>
    <property type="project" value="UniProtKB-KW"/>
</dbReference>
<dbReference type="SMART" id="SM00529">
    <property type="entry name" value="HTH_DTXR"/>
    <property type="match status" value="1"/>
</dbReference>
<evidence type="ECO:0000256" key="1">
    <source>
        <dbReference type="ARBA" id="ARBA00004496"/>
    </source>
</evidence>
<reference evidence="9" key="1">
    <citation type="submission" date="2014-08" db="EMBL/GenBank/DDBJ databases">
        <authorList>
            <person name="Wibberg D."/>
        </authorList>
    </citation>
    <scope>NUCLEOTIDE SEQUENCE</scope>
</reference>
<dbReference type="Pfam" id="PF01325">
    <property type="entry name" value="Fe_dep_repress"/>
    <property type="match status" value="1"/>
</dbReference>
<dbReference type="PATRIC" id="fig|2162.9.peg.1999"/>
<dbReference type="Pfam" id="PF02742">
    <property type="entry name" value="Fe_dep_repr_C"/>
    <property type="match status" value="1"/>
</dbReference>
<dbReference type="InterPro" id="IPR036388">
    <property type="entry name" value="WH-like_DNA-bd_sf"/>
</dbReference>
<evidence type="ECO:0000256" key="2">
    <source>
        <dbReference type="ARBA" id="ARBA00007871"/>
    </source>
</evidence>
<dbReference type="PROSITE" id="PS50944">
    <property type="entry name" value="HTH_DTXR"/>
    <property type="match status" value="1"/>
</dbReference>
<keyword evidence="4" id="KW-0408">Iron</keyword>
<dbReference type="KEGG" id="mfi:DSM1535_1942"/>
<dbReference type="EMBL" id="LN515531">
    <property type="protein sequence ID" value="CEA14266.1"/>
    <property type="molecule type" value="Genomic_DNA"/>
</dbReference>
<dbReference type="SMART" id="SM00347">
    <property type="entry name" value="HTH_MARR"/>
    <property type="match status" value="1"/>
</dbReference>
<gene>
    <name evidence="9" type="ORF">DSM1535_1942</name>
</gene>
<dbReference type="GO" id="GO:0046914">
    <property type="term" value="F:transition metal ion binding"/>
    <property type="evidence" value="ECO:0007669"/>
    <property type="project" value="InterPro"/>
</dbReference>
<dbReference type="InterPro" id="IPR007167">
    <property type="entry name" value="Fe-transptr_FeoA-like"/>
</dbReference>
<evidence type="ECO:0000256" key="7">
    <source>
        <dbReference type="ARBA" id="ARBA00023163"/>
    </source>
</evidence>
<dbReference type="InterPro" id="IPR008988">
    <property type="entry name" value="Transcriptional_repressor_C"/>
</dbReference>
<dbReference type="Gene3D" id="1.10.60.10">
    <property type="entry name" value="Iron dependent repressor, metal binding and dimerisation domain"/>
    <property type="match status" value="1"/>
</dbReference>
<keyword evidence="7" id="KW-0804">Transcription</keyword>
<evidence type="ECO:0000256" key="6">
    <source>
        <dbReference type="ARBA" id="ARBA00023125"/>
    </source>
</evidence>
<keyword evidence="5" id="KW-0805">Transcription regulation</keyword>
<dbReference type="Gene3D" id="1.10.10.10">
    <property type="entry name" value="Winged helix-like DNA-binding domain superfamily/Winged helix DNA-binding domain"/>
    <property type="match status" value="1"/>
</dbReference>
<comment type="subcellular location">
    <subcellularLocation>
        <location evidence="1">Cytoplasm</location>
    </subcellularLocation>
</comment>
<proteinExistence type="inferred from homology"/>
<dbReference type="SUPFAM" id="SSF46785">
    <property type="entry name" value="Winged helix' DNA-binding domain"/>
    <property type="match status" value="1"/>
</dbReference>
<feature type="domain" description="HTH dtxR-type" evidence="8">
    <location>
        <begin position="7"/>
        <end position="68"/>
    </location>
</feature>
<dbReference type="SUPFAM" id="SSF50037">
    <property type="entry name" value="C-terminal domain of transcriptional repressors"/>
    <property type="match status" value="1"/>
</dbReference>
<dbReference type="InterPro" id="IPR038157">
    <property type="entry name" value="FeoA_core_dom"/>
</dbReference>
<dbReference type="AlphaFoldDB" id="A0A090JXI3"/>
<dbReference type="PANTHER" id="PTHR33238">
    <property type="entry name" value="IRON (METAL) DEPENDENT REPRESSOR, DTXR FAMILY"/>
    <property type="match status" value="1"/>
</dbReference>
<dbReference type="InterPro" id="IPR000835">
    <property type="entry name" value="HTH_MarR-typ"/>
</dbReference>
<dbReference type="InterPro" id="IPR050536">
    <property type="entry name" value="DtxR_MntR_Metal-Reg"/>
</dbReference>
<dbReference type="GO" id="GO:0046983">
    <property type="term" value="F:protein dimerization activity"/>
    <property type="evidence" value="ECO:0007669"/>
    <property type="project" value="InterPro"/>
</dbReference>
<dbReference type="GO" id="GO:0005737">
    <property type="term" value="C:cytoplasm"/>
    <property type="evidence" value="ECO:0007669"/>
    <property type="project" value="UniProtKB-SubCell"/>
</dbReference>
<dbReference type="PANTHER" id="PTHR33238:SF7">
    <property type="entry name" value="IRON-DEPENDENT TRANSCRIPTIONAL REGULATOR"/>
    <property type="match status" value="1"/>
</dbReference>
<evidence type="ECO:0000313" key="9">
    <source>
        <dbReference type="EMBL" id="CEA14266.1"/>
    </source>
</evidence>
<sequence length="255" mass="29030">MSSGNTLSENAEEYMEVLYKLSLKERPVKTTKISTMLNVSPASVTQMIKKLQKEGYVDYSPYKGVTLTEEGYKIASKITRKHRLLERFLHDVLKIKKDKVHDQACEMEHVLSDDAERALCQLLENPDECPDDEELIPVCDFQFETCEECRKRRQEEVNEVGKRDKNLVSITDMKKNEKGKVSFIRGDYKVIRRLMDMGITMGAHIAVLEVAPFKGPIQLLVRGSNLALGRDIAKNVFVEIIREDTVPSKGALSYG</sequence>
<accession>A0A090JXI3</accession>
<comment type="similarity">
    <text evidence="2">Belongs to the DtxR/MntR family.</text>
</comment>
<dbReference type="InterPro" id="IPR022689">
    <property type="entry name" value="Iron_dep_repressor"/>
</dbReference>
<dbReference type="InterPro" id="IPR022687">
    <property type="entry name" value="HTH_DTXR"/>
</dbReference>
<comment type="subunit">
    <text evidence="3">Homodimer.</text>
</comment>
<evidence type="ECO:0000256" key="3">
    <source>
        <dbReference type="ARBA" id="ARBA00011738"/>
    </source>
</evidence>
<evidence type="ECO:0000259" key="8">
    <source>
        <dbReference type="PROSITE" id="PS50944"/>
    </source>
</evidence>
<dbReference type="GO" id="GO:0003700">
    <property type="term" value="F:DNA-binding transcription factor activity"/>
    <property type="evidence" value="ECO:0007669"/>
    <property type="project" value="InterPro"/>
</dbReference>
<dbReference type="Pfam" id="PF04023">
    <property type="entry name" value="FeoA"/>
    <property type="match status" value="1"/>
</dbReference>
<evidence type="ECO:0000256" key="4">
    <source>
        <dbReference type="ARBA" id="ARBA00023004"/>
    </source>
</evidence>
<dbReference type="InterPro" id="IPR036390">
    <property type="entry name" value="WH_DNA-bd_sf"/>
</dbReference>
<evidence type="ECO:0000256" key="5">
    <source>
        <dbReference type="ARBA" id="ARBA00023015"/>
    </source>
</evidence>
<keyword evidence="6" id="KW-0238">DNA-binding</keyword>
<dbReference type="Gene3D" id="2.30.30.90">
    <property type="match status" value="1"/>
</dbReference>
<dbReference type="RefSeq" id="WP_048073329.1">
    <property type="nucleotide sequence ID" value="NZ_CALCVY010000135.1"/>
</dbReference>
<protein>
    <submittedName>
        <fullName evidence="9">DtxR family iron (Metal) dependent repressor</fullName>
    </submittedName>
</protein>
<dbReference type="InterPro" id="IPR001367">
    <property type="entry name" value="Fe_dep_repressor"/>
</dbReference>
<dbReference type="SMART" id="SM00899">
    <property type="entry name" value="FeoA"/>
    <property type="match status" value="1"/>
</dbReference>